<name>A0A271LJC3_9HYPH</name>
<accession>A0A271LJC3</accession>
<dbReference type="Pfam" id="PF13801">
    <property type="entry name" value="Metal_resist"/>
    <property type="match status" value="1"/>
</dbReference>
<evidence type="ECO:0000313" key="2">
    <source>
        <dbReference type="EMBL" id="PAQ07308.1"/>
    </source>
</evidence>
<keyword evidence="1" id="KW-1133">Transmembrane helix</keyword>
<sequence length="155" mass="16914">MNERSIRILFAVSLAVNIFVLGAAAGAGYMWHTQERQRDGAGDQRGLRFAAAGLSPEQRKAFRQALAEARRQSAADIEAARAGREQIARLIEAEPIDAAAVSETLASVRQADMALRGRLEQAIVSFATTLTPADRARLVDGLRGRSNMLRRAREK</sequence>
<dbReference type="AlphaFoldDB" id="A0A271LJC3"/>
<comment type="caution">
    <text evidence="2">The sequence shown here is derived from an EMBL/GenBank/DDBJ whole genome shotgun (WGS) entry which is preliminary data.</text>
</comment>
<dbReference type="Proteomes" id="UP000216442">
    <property type="component" value="Unassembled WGS sequence"/>
</dbReference>
<feature type="transmembrane region" description="Helical" evidence="1">
    <location>
        <begin position="6"/>
        <end position="31"/>
    </location>
</feature>
<evidence type="ECO:0008006" key="4">
    <source>
        <dbReference type="Google" id="ProtNLM"/>
    </source>
</evidence>
<keyword evidence="3" id="KW-1185">Reference proteome</keyword>
<keyword evidence="1" id="KW-0812">Transmembrane</keyword>
<keyword evidence="1" id="KW-0472">Membrane</keyword>
<dbReference type="OrthoDB" id="8098225at2"/>
<protein>
    <recommendedName>
        <fullName evidence="4">Periplasmic heavy metal sensor</fullName>
    </recommendedName>
</protein>
<evidence type="ECO:0000313" key="3">
    <source>
        <dbReference type="Proteomes" id="UP000216442"/>
    </source>
</evidence>
<evidence type="ECO:0000256" key="1">
    <source>
        <dbReference type="SAM" id="Phobius"/>
    </source>
</evidence>
<dbReference type="RefSeq" id="WP_095494744.1">
    <property type="nucleotide sequence ID" value="NZ_NPKJ01000060.1"/>
</dbReference>
<dbReference type="Gene3D" id="1.20.120.1490">
    <property type="match status" value="1"/>
</dbReference>
<reference evidence="2 3" key="1">
    <citation type="submission" date="2017-08" db="EMBL/GenBank/DDBJ databases">
        <title>Mesorhizobium wenxinae sp. nov., a novel rhizobial species isolated from root nodules of chickpea (Cicer arietinum L.).</title>
        <authorList>
            <person name="Zhang J."/>
        </authorList>
    </citation>
    <scope>NUCLEOTIDE SEQUENCE [LARGE SCALE GENOMIC DNA]</scope>
    <source>
        <strain evidence="2 3">SDW018</strain>
    </source>
</reference>
<organism evidence="2 3">
    <name type="scientific">Mesorhizobium temperatum</name>
    <dbReference type="NCBI Taxonomy" id="241416"/>
    <lineage>
        <taxon>Bacteria</taxon>
        <taxon>Pseudomonadati</taxon>
        <taxon>Pseudomonadota</taxon>
        <taxon>Alphaproteobacteria</taxon>
        <taxon>Hyphomicrobiales</taxon>
        <taxon>Phyllobacteriaceae</taxon>
        <taxon>Mesorhizobium</taxon>
    </lineage>
</organism>
<proteinExistence type="predicted"/>
<dbReference type="InterPro" id="IPR025961">
    <property type="entry name" value="Metal_resist"/>
</dbReference>
<dbReference type="EMBL" id="NPKJ01000060">
    <property type="protein sequence ID" value="PAQ07308.1"/>
    <property type="molecule type" value="Genomic_DNA"/>
</dbReference>
<gene>
    <name evidence="2" type="ORF">CIT26_23345</name>
</gene>